<dbReference type="PROSITE" id="PS00195">
    <property type="entry name" value="GLUTAREDOXIN_1"/>
    <property type="match status" value="1"/>
</dbReference>
<comment type="function">
    <text evidence="6">Has a glutathione-disulfide oxidoreductase activity in the presence of NADPH and glutathione reductase. Reduces low molecular weight disulfides and proteins.</text>
</comment>
<proteinExistence type="inferred from homology"/>
<dbReference type="GO" id="GO:0015038">
    <property type="term" value="F:glutathione disulfide oxidoreductase activity"/>
    <property type="evidence" value="ECO:0007669"/>
    <property type="project" value="UniProtKB-UniRule"/>
</dbReference>
<dbReference type="CDD" id="cd03418">
    <property type="entry name" value="GRX_GRXb_1_3_like"/>
    <property type="match status" value="1"/>
</dbReference>
<evidence type="ECO:0000313" key="8">
    <source>
        <dbReference type="EMBL" id="CBW76176.1"/>
    </source>
</evidence>
<accession>E5AME3</accession>
<evidence type="ECO:0000256" key="4">
    <source>
        <dbReference type="ARBA" id="ARBA00023157"/>
    </source>
</evidence>
<dbReference type="PANTHER" id="PTHR45694">
    <property type="entry name" value="GLUTAREDOXIN 2"/>
    <property type="match status" value="1"/>
</dbReference>
<dbReference type="EMBL" id="FR687359">
    <property type="protein sequence ID" value="CBW76176.1"/>
    <property type="molecule type" value="Genomic_DNA"/>
</dbReference>
<keyword evidence="6" id="KW-0963">Cytoplasm</keyword>
<dbReference type="Gene3D" id="3.40.30.10">
    <property type="entry name" value="Glutaredoxin"/>
    <property type="match status" value="1"/>
</dbReference>
<dbReference type="PROSITE" id="PS51354">
    <property type="entry name" value="GLUTAREDOXIN_2"/>
    <property type="match status" value="1"/>
</dbReference>
<reference evidence="8 9" key="1">
    <citation type="journal article" date="2011" name="J. Bacteriol.">
        <title>Complete genome sequence of Burkholderia rhizoxinica, an endosymbiont of Rhizopus microsporus.</title>
        <authorList>
            <person name="Lackner G."/>
            <person name="Moebius N."/>
            <person name="Partida-Martinez L."/>
            <person name="Hertweck C."/>
        </authorList>
    </citation>
    <scope>NUCLEOTIDE SEQUENCE [LARGE SCALE GENOMIC DNA]</scope>
    <source>
        <strain evidence="9">DSM 19002 / CIP 109453 / HKI 454</strain>
    </source>
</reference>
<keyword evidence="2 6" id="KW-0813">Transport</keyword>
<dbReference type="SUPFAM" id="SSF52833">
    <property type="entry name" value="Thioredoxin-like"/>
    <property type="match status" value="1"/>
</dbReference>
<dbReference type="InterPro" id="IPR002109">
    <property type="entry name" value="Glutaredoxin"/>
</dbReference>
<dbReference type="GO" id="GO:0034599">
    <property type="term" value="P:cellular response to oxidative stress"/>
    <property type="evidence" value="ECO:0007669"/>
    <property type="project" value="TreeGrafter"/>
</dbReference>
<feature type="domain" description="Glutaredoxin" evidence="7">
    <location>
        <begin position="9"/>
        <end position="69"/>
    </location>
</feature>
<dbReference type="InterPro" id="IPR011767">
    <property type="entry name" value="GLR_AS"/>
</dbReference>
<dbReference type="Pfam" id="PF00462">
    <property type="entry name" value="Glutaredoxin"/>
    <property type="match status" value="1"/>
</dbReference>
<dbReference type="KEGG" id="brh:RBRH_02193"/>
<comment type="similarity">
    <text evidence="1 6">Belongs to the glutaredoxin family.</text>
</comment>
<dbReference type="AlphaFoldDB" id="E5AME3"/>
<organism evidence="8 9">
    <name type="scientific">Mycetohabitans rhizoxinica (strain DSM 19002 / CIP 109453 / HKI 454)</name>
    <name type="common">Paraburkholderia rhizoxinica</name>
    <dbReference type="NCBI Taxonomy" id="882378"/>
    <lineage>
        <taxon>Bacteria</taxon>
        <taxon>Pseudomonadati</taxon>
        <taxon>Pseudomonadota</taxon>
        <taxon>Betaproteobacteria</taxon>
        <taxon>Burkholderiales</taxon>
        <taxon>Burkholderiaceae</taxon>
        <taxon>Mycetohabitans</taxon>
    </lineage>
</organism>
<evidence type="ECO:0000256" key="6">
    <source>
        <dbReference type="RuleBase" id="RU364065"/>
    </source>
</evidence>
<dbReference type="HOGENOM" id="CLU_026126_7_3_4"/>
<dbReference type="GO" id="GO:0005737">
    <property type="term" value="C:cytoplasm"/>
    <property type="evidence" value="ECO:0007669"/>
    <property type="project" value="TreeGrafter"/>
</dbReference>
<dbReference type="STRING" id="882378.RBRH_02193"/>
<keyword evidence="5 6" id="KW-0676">Redox-active center</keyword>
<evidence type="ECO:0000256" key="1">
    <source>
        <dbReference type="ARBA" id="ARBA00007787"/>
    </source>
</evidence>
<dbReference type="NCBIfam" id="TIGR02181">
    <property type="entry name" value="GRX_bact"/>
    <property type="match status" value="1"/>
</dbReference>
<dbReference type="eggNOG" id="COG0695">
    <property type="taxonomic scope" value="Bacteria"/>
</dbReference>
<evidence type="ECO:0000256" key="3">
    <source>
        <dbReference type="ARBA" id="ARBA00022982"/>
    </source>
</evidence>
<evidence type="ECO:0000313" key="9">
    <source>
        <dbReference type="Proteomes" id="UP000007437"/>
    </source>
</evidence>
<dbReference type="Proteomes" id="UP000007437">
    <property type="component" value="Chromosome"/>
</dbReference>
<dbReference type="PRINTS" id="PR00160">
    <property type="entry name" value="GLUTAREDOXIN"/>
</dbReference>
<evidence type="ECO:0000256" key="2">
    <source>
        <dbReference type="ARBA" id="ARBA00022448"/>
    </source>
</evidence>
<evidence type="ECO:0000256" key="5">
    <source>
        <dbReference type="ARBA" id="ARBA00023284"/>
    </source>
</evidence>
<sequence>MSKVEMSKVVMYSTQVCPYCQMAERLLRSRGVEHIEKVLIDRDPERRAEMMERTGRRTVPQVFIGQTHVGGYDDLSALDRAGGLMSLLEAV</sequence>
<protein>
    <recommendedName>
        <fullName evidence="6">Glutaredoxin</fullName>
    </recommendedName>
</protein>
<dbReference type="PANTHER" id="PTHR45694:SF18">
    <property type="entry name" value="GLUTAREDOXIN-1-RELATED"/>
    <property type="match status" value="1"/>
</dbReference>
<dbReference type="InterPro" id="IPR014025">
    <property type="entry name" value="Glutaredoxin_subgr"/>
</dbReference>
<keyword evidence="4" id="KW-1015">Disulfide bond</keyword>
<name>E5AME3_MYCRK</name>
<gene>
    <name evidence="8" type="ordered locus">RBRH_02193</name>
</gene>
<keyword evidence="3 6" id="KW-0249">Electron transport</keyword>
<dbReference type="InterPro" id="IPR011900">
    <property type="entry name" value="GRX_bact"/>
</dbReference>
<dbReference type="InterPro" id="IPR036249">
    <property type="entry name" value="Thioredoxin-like_sf"/>
</dbReference>
<evidence type="ECO:0000259" key="7">
    <source>
        <dbReference type="Pfam" id="PF00462"/>
    </source>
</evidence>
<dbReference type="GO" id="GO:0045454">
    <property type="term" value="P:cell redox homeostasis"/>
    <property type="evidence" value="ECO:0007669"/>
    <property type="project" value="InterPro"/>
</dbReference>